<dbReference type="SUPFAM" id="SSF55073">
    <property type="entry name" value="Nucleotide cyclase"/>
    <property type="match status" value="1"/>
</dbReference>
<dbReference type="InterPro" id="IPR000700">
    <property type="entry name" value="PAS-assoc_C"/>
</dbReference>
<name>A0A291HMC5_9GAMM</name>
<dbReference type="CDD" id="cd01948">
    <property type="entry name" value="EAL"/>
    <property type="match status" value="1"/>
</dbReference>
<dbReference type="CDD" id="cd01949">
    <property type="entry name" value="GGDEF"/>
    <property type="match status" value="1"/>
</dbReference>
<dbReference type="NCBIfam" id="TIGR00254">
    <property type="entry name" value="GGDEF"/>
    <property type="match status" value="1"/>
</dbReference>
<evidence type="ECO:0000259" key="11">
    <source>
        <dbReference type="PROSITE" id="PS50883"/>
    </source>
</evidence>
<evidence type="ECO:0000259" key="9">
    <source>
        <dbReference type="PROSITE" id="PS50112"/>
    </source>
</evidence>
<evidence type="ECO:0000256" key="8">
    <source>
        <dbReference type="SAM" id="Phobius"/>
    </source>
</evidence>
<dbReference type="GO" id="GO:0071555">
    <property type="term" value="P:cell wall organization"/>
    <property type="evidence" value="ECO:0007669"/>
    <property type="project" value="InterPro"/>
</dbReference>
<feature type="transmembrane region" description="Helical" evidence="8">
    <location>
        <begin position="67"/>
        <end position="90"/>
    </location>
</feature>
<organism evidence="13 14">
    <name type="scientific">Zobellella denitrificans</name>
    <dbReference type="NCBI Taxonomy" id="347534"/>
    <lineage>
        <taxon>Bacteria</taxon>
        <taxon>Pseudomonadati</taxon>
        <taxon>Pseudomonadota</taxon>
        <taxon>Gammaproteobacteria</taxon>
        <taxon>Aeromonadales</taxon>
        <taxon>Aeromonadaceae</taxon>
        <taxon>Zobellella</taxon>
    </lineage>
</organism>
<comment type="subcellular location">
    <subcellularLocation>
        <location evidence="1">Cell membrane</location>
        <topology evidence="1">Multi-pass membrane protein</topology>
    </subcellularLocation>
</comment>
<keyword evidence="3" id="KW-1003">Cell membrane</keyword>
<feature type="domain" description="EAL" evidence="11">
    <location>
        <begin position="620"/>
        <end position="874"/>
    </location>
</feature>
<dbReference type="NCBIfam" id="TIGR00229">
    <property type="entry name" value="sensory_box"/>
    <property type="match status" value="2"/>
</dbReference>
<dbReference type="SMART" id="SM00267">
    <property type="entry name" value="GGDEF"/>
    <property type="match status" value="1"/>
</dbReference>
<dbReference type="InterPro" id="IPR035919">
    <property type="entry name" value="EAL_sf"/>
</dbReference>
<dbReference type="PANTHER" id="PTHR44757:SF2">
    <property type="entry name" value="BIOFILM ARCHITECTURE MAINTENANCE PROTEIN MBAA"/>
    <property type="match status" value="1"/>
</dbReference>
<protein>
    <recommendedName>
        <fullName evidence="2">cyclic-guanylate-specific phosphodiesterase</fullName>
        <ecNumber evidence="2">3.1.4.52</ecNumber>
    </recommendedName>
</protein>
<feature type="domain" description="GGDEF" evidence="12">
    <location>
        <begin position="473"/>
        <end position="611"/>
    </location>
</feature>
<dbReference type="SMART" id="SM00052">
    <property type="entry name" value="EAL"/>
    <property type="match status" value="1"/>
</dbReference>
<dbReference type="RefSeq" id="WP_096778678.1">
    <property type="nucleotide sequence ID" value="NZ_CP012621.1"/>
</dbReference>
<dbReference type="GO" id="GO:0000155">
    <property type="term" value="F:phosphorelay sensor kinase activity"/>
    <property type="evidence" value="ECO:0007669"/>
    <property type="project" value="InterPro"/>
</dbReference>
<dbReference type="GO" id="GO:0005886">
    <property type="term" value="C:plasma membrane"/>
    <property type="evidence" value="ECO:0007669"/>
    <property type="project" value="UniProtKB-SubCell"/>
</dbReference>
<dbReference type="Pfam" id="PF07694">
    <property type="entry name" value="5TM-5TMR_LYT"/>
    <property type="match status" value="1"/>
</dbReference>
<dbReference type="FunFam" id="3.20.20.450:FF:000001">
    <property type="entry name" value="Cyclic di-GMP phosphodiesterase yahA"/>
    <property type="match status" value="1"/>
</dbReference>
<dbReference type="KEGG" id="zdf:AN401_04860"/>
<dbReference type="SUPFAM" id="SSF55785">
    <property type="entry name" value="PYP-like sensor domain (PAS domain)"/>
    <property type="match status" value="2"/>
</dbReference>
<dbReference type="EC" id="3.1.4.52" evidence="2"/>
<dbReference type="PROSITE" id="PS50113">
    <property type="entry name" value="PAC"/>
    <property type="match status" value="1"/>
</dbReference>
<dbReference type="GO" id="GO:0071111">
    <property type="term" value="F:cyclic-guanylate-specific phosphodiesterase activity"/>
    <property type="evidence" value="ECO:0007669"/>
    <property type="project" value="UniProtKB-EC"/>
</dbReference>
<dbReference type="SUPFAM" id="SSF141868">
    <property type="entry name" value="EAL domain-like"/>
    <property type="match status" value="1"/>
</dbReference>
<dbReference type="Gene3D" id="3.30.70.270">
    <property type="match status" value="1"/>
</dbReference>
<dbReference type="InterPro" id="IPR043128">
    <property type="entry name" value="Rev_trsase/Diguanyl_cyclase"/>
</dbReference>
<evidence type="ECO:0000256" key="2">
    <source>
        <dbReference type="ARBA" id="ARBA00012282"/>
    </source>
</evidence>
<dbReference type="EMBL" id="CP012621">
    <property type="protein sequence ID" value="ATG73274.1"/>
    <property type="molecule type" value="Genomic_DNA"/>
</dbReference>
<evidence type="ECO:0000313" key="14">
    <source>
        <dbReference type="Proteomes" id="UP000217763"/>
    </source>
</evidence>
<dbReference type="Pfam" id="PF00563">
    <property type="entry name" value="EAL"/>
    <property type="match status" value="1"/>
</dbReference>
<keyword evidence="7 8" id="KW-0472">Membrane</keyword>
<dbReference type="Proteomes" id="UP000217763">
    <property type="component" value="Chromosome"/>
</dbReference>
<dbReference type="SMART" id="SM00091">
    <property type="entry name" value="PAS"/>
    <property type="match status" value="2"/>
</dbReference>
<accession>A0A291HMC5</accession>
<dbReference type="Pfam" id="PF13426">
    <property type="entry name" value="PAS_9"/>
    <property type="match status" value="1"/>
</dbReference>
<evidence type="ECO:0000256" key="7">
    <source>
        <dbReference type="ARBA" id="ARBA00023136"/>
    </source>
</evidence>
<dbReference type="PROSITE" id="PS50887">
    <property type="entry name" value="GGDEF"/>
    <property type="match status" value="1"/>
</dbReference>
<evidence type="ECO:0000256" key="3">
    <source>
        <dbReference type="ARBA" id="ARBA00022475"/>
    </source>
</evidence>
<feature type="transmembrane region" description="Helical" evidence="8">
    <location>
        <begin position="102"/>
        <end position="120"/>
    </location>
</feature>
<dbReference type="Gene3D" id="3.30.450.20">
    <property type="entry name" value="PAS domain"/>
    <property type="match status" value="2"/>
</dbReference>
<proteinExistence type="predicted"/>
<dbReference type="Gene3D" id="3.20.20.450">
    <property type="entry name" value="EAL domain"/>
    <property type="match status" value="1"/>
</dbReference>
<dbReference type="AlphaFoldDB" id="A0A291HMC5"/>
<dbReference type="SMART" id="SM00086">
    <property type="entry name" value="PAC"/>
    <property type="match status" value="2"/>
</dbReference>
<dbReference type="InterPro" id="IPR000160">
    <property type="entry name" value="GGDEF_dom"/>
</dbReference>
<evidence type="ECO:0000256" key="5">
    <source>
        <dbReference type="ARBA" id="ARBA00022692"/>
    </source>
</evidence>
<evidence type="ECO:0000256" key="6">
    <source>
        <dbReference type="ARBA" id="ARBA00022989"/>
    </source>
</evidence>
<dbReference type="PANTHER" id="PTHR44757">
    <property type="entry name" value="DIGUANYLATE CYCLASE DGCP"/>
    <property type="match status" value="1"/>
</dbReference>
<reference evidence="14" key="1">
    <citation type="submission" date="2015-09" db="EMBL/GenBank/DDBJ databases">
        <authorList>
            <person name="Shao Z."/>
            <person name="Wang L."/>
        </authorList>
    </citation>
    <scope>NUCLEOTIDE SEQUENCE [LARGE SCALE GENOMIC DNA]</scope>
    <source>
        <strain evidence="14">F13-1</strain>
    </source>
</reference>
<feature type="transmembrane region" description="Helical" evidence="8">
    <location>
        <begin position="36"/>
        <end position="55"/>
    </location>
</feature>
<evidence type="ECO:0000256" key="4">
    <source>
        <dbReference type="ARBA" id="ARBA00022636"/>
    </source>
</evidence>
<keyword evidence="14" id="KW-1185">Reference proteome</keyword>
<evidence type="ECO:0000256" key="1">
    <source>
        <dbReference type="ARBA" id="ARBA00004651"/>
    </source>
</evidence>
<dbReference type="PROSITE" id="PS50112">
    <property type="entry name" value="PAS"/>
    <property type="match status" value="1"/>
</dbReference>
<evidence type="ECO:0000259" key="10">
    <source>
        <dbReference type="PROSITE" id="PS50113"/>
    </source>
</evidence>
<dbReference type="InterPro" id="IPR000014">
    <property type="entry name" value="PAS"/>
</dbReference>
<evidence type="ECO:0000259" key="12">
    <source>
        <dbReference type="PROSITE" id="PS50887"/>
    </source>
</evidence>
<keyword evidence="5 8" id="KW-0812">Transmembrane</keyword>
<gene>
    <name evidence="13" type="ORF">AN401_04860</name>
</gene>
<dbReference type="Pfam" id="PF00990">
    <property type="entry name" value="GGDEF"/>
    <property type="match status" value="1"/>
</dbReference>
<evidence type="ECO:0000313" key="13">
    <source>
        <dbReference type="EMBL" id="ATG73274.1"/>
    </source>
</evidence>
<keyword evidence="6 8" id="KW-1133">Transmembrane helix</keyword>
<dbReference type="InterPro" id="IPR011620">
    <property type="entry name" value="Sig_transdc_His_kinase_LytS_TM"/>
</dbReference>
<dbReference type="InterPro" id="IPR052155">
    <property type="entry name" value="Biofilm_reg_signaling"/>
</dbReference>
<sequence>MLTAIIEQAILLLALGWLLTLNIRRGQHYPRLLILTSGLWFGVIAIVCMLMPFTVTPGVLLDARNTVLFVAGLFGGPFSGGMTLAMAGGFRLWLGGEGATPGLFNLALALALGLGMRHALRRGWARLELWHLLPVVVLLHLTTVALISWLLSPAERALLQPLIGPFLLVMVPLTLMLVFILKDAEQRRREQLALRANESRLRAITGALPDLLFVMNEEGRCLEVAASDPGLLFADGPVIGKRVDDLFAPELAGRFLDFIRQTLRQKTVNTLVYELETRSGPRTFECRGQALDGRLGGKPAVVLLSRDISARVRHETELRIAAVAFESFQGMLVTDAQNRILRVNRAFTEITGYSPDEVIGRTPNLFSSGKHGPEFYRQMWQSIERQGHWQGEIHNKRKSGHLYPQWLSISAVKDAKGRVSHYVAAISDITERKRDAEKINHLAFYDALTGLPNRRLLAERIKQAQAVSSRGGKLGALIFIDLDNFKDINDLWGLQVGDQLLQQAAQRLNKVVRETDTVARLGGDEFVVLLGDLAEEPTLAAARLEQIGHKLLEVLEQPYVHEAHVLRGSACLGLVTLDDHRQSADELLQQAELAMYEAKAAGKGRLRFFDPVMQEAIARRLRLEEEILRGLEARQFCVYFQPQFDERQKMVGAEALVRWRHPERGVLAPGAFIEVADAAGLMDRIDRIVLLRACEQMALWARLPALSGVTVSVNISAAQLYQDSFIDDVLQVLAQTGADPARLKLELTESMLITDMPKATERMRTLKQHGIRFAIDDFGTGYSSLHYLQQLPLDQLKIDQSFVRALPDDANSLGIIRAIIAMAGSLGLEVIAEGVENQAQRDLLQQNGCHLYQGYLFARPAPAEEIAAMMPLHEAELSPSRRPAEPEEVEPSA</sequence>
<feature type="transmembrane region" description="Helical" evidence="8">
    <location>
        <begin position="132"/>
        <end position="151"/>
    </location>
</feature>
<dbReference type="InterPro" id="IPR013656">
    <property type="entry name" value="PAS_4"/>
</dbReference>
<feature type="domain" description="PAS" evidence="9">
    <location>
        <begin position="331"/>
        <end position="362"/>
    </location>
</feature>
<feature type="domain" description="PAC" evidence="10">
    <location>
        <begin position="389"/>
        <end position="441"/>
    </location>
</feature>
<dbReference type="InterPro" id="IPR001633">
    <property type="entry name" value="EAL_dom"/>
</dbReference>
<dbReference type="CDD" id="cd00130">
    <property type="entry name" value="PAS"/>
    <property type="match status" value="2"/>
</dbReference>
<dbReference type="InterPro" id="IPR001610">
    <property type="entry name" value="PAC"/>
</dbReference>
<keyword evidence="4" id="KW-0973">c-di-GMP</keyword>
<dbReference type="InterPro" id="IPR029787">
    <property type="entry name" value="Nucleotide_cyclase"/>
</dbReference>
<dbReference type="Pfam" id="PF08448">
    <property type="entry name" value="PAS_4"/>
    <property type="match status" value="1"/>
</dbReference>
<dbReference type="PROSITE" id="PS50883">
    <property type="entry name" value="EAL"/>
    <property type="match status" value="1"/>
</dbReference>
<dbReference type="InterPro" id="IPR035965">
    <property type="entry name" value="PAS-like_dom_sf"/>
</dbReference>
<feature type="transmembrane region" description="Helical" evidence="8">
    <location>
        <begin position="163"/>
        <end position="181"/>
    </location>
</feature>